<evidence type="ECO:0000256" key="3">
    <source>
        <dbReference type="ARBA" id="ARBA00022679"/>
    </source>
</evidence>
<evidence type="ECO:0000259" key="8">
    <source>
        <dbReference type="Pfam" id="PF16822"/>
    </source>
</evidence>
<proteinExistence type="predicted"/>
<dbReference type="Proteomes" id="UP000054935">
    <property type="component" value="Unassembled WGS sequence"/>
</dbReference>
<dbReference type="EMBL" id="CYSE01000005">
    <property type="protein sequence ID" value="CUH80076.1"/>
    <property type="molecule type" value="Genomic_DNA"/>
</dbReference>
<feature type="chain" id="PRO_5006063336" description="AlgX/AlgJ SGNH hydrolase-like domain-containing protein" evidence="7">
    <location>
        <begin position="22"/>
        <end position="350"/>
    </location>
</feature>
<dbReference type="GO" id="GO:0042121">
    <property type="term" value="P:alginic acid biosynthetic process"/>
    <property type="evidence" value="ECO:0007669"/>
    <property type="project" value="UniProtKB-UniPathway"/>
</dbReference>
<sequence>MTTHVYIKALLPVAFFGYAGAANVTLLSQAEAQLTGALGFWNGKLTQQIDTLYRDNLPHKDPAIGWIGAARYLMLDEGRPGVVVGQNGTLFTAEEFRPVADGVYARALDEVVLSANLLAGQGAELVVAPLPAKVDLLGALSPDAAAGAELEALYHRFVADLAAAGVATIDTRPALLALEQPFLATDTHWTPSGAKAVAQTIADSGALPLGETVFSIETEVPARFAGDLVNYVTSDALAPHIGLNPEEVAPYRAIAAVDTGAALDLFGGGAEDQIDLVGTSYSANPNWSFPEALKLALSRDVINYAQEGRGPFAPMQDYLDQRDPLSGAGQVIWEIPVRYLTEPRKTEGEV</sequence>
<gene>
    <name evidence="9" type="ORF">TRN7648_02796</name>
</gene>
<keyword evidence="5" id="KW-0574">Periplasm</keyword>
<dbReference type="GO" id="GO:0042597">
    <property type="term" value="C:periplasmic space"/>
    <property type="evidence" value="ECO:0007669"/>
    <property type="project" value="UniProtKB-SubCell"/>
</dbReference>
<keyword evidence="6" id="KW-0016">Alginate biosynthesis</keyword>
<dbReference type="STRING" id="441103.TRN7648_02796"/>
<accession>A0A0P1GED9</accession>
<evidence type="ECO:0000256" key="6">
    <source>
        <dbReference type="ARBA" id="ARBA00022841"/>
    </source>
</evidence>
<dbReference type="OrthoDB" id="9760774at2"/>
<dbReference type="Pfam" id="PF16822">
    <property type="entry name" value="ALGX"/>
    <property type="match status" value="1"/>
</dbReference>
<evidence type="ECO:0000313" key="9">
    <source>
        <dbReference type="EMBL" id="CUH80076.1"/>
    </source>
</evidence>
<evidence type="ECO:0000256" key="2">
    <source>
        <dbReference type="ARBA" id="ARBA00005182"/>
    </source>
</evidence>
<keyword evidence="3" id="KW-0808">Transferase</keyword>
<name>A0A0P1GED9_9RHOB</name>
<protein>
    <recommendedName>
        <fullName evidence="8">AlgX/AlgJ SGNH hydrolase-like domain-containing protein</fullName>
    </recommendedName>
</protein>
<feature type="domain" description="AlgX/AlgJ SGNH hydrolase-like" evidence="8">
    <location>
        <begin position="82"/>
        <end position="336"/>
    </location>
</feature>
<evidence type="ECO:0000256" key="4">
    <source>
        <dbReference type="ARBA" id="ARBA00022729"/>
    </source>
</evidence>
<comment type="pathway">
    <text evidence="2">Glycan biosynthesis; alginate biosynthesis.</text>
</comment>
<comment type="subcellular location">
    <subcellularLocation>
        <location evidence="1">Periplasm</location>
    </subcellularLocation>
</comment>
<evidence type="ECO:0000256" key="7">
    <source>
        <dbReference type="SAM" id="SignalP"/>
    </source>
</evidence>
<keyword evidence="10" id="KW-1185">Reference proteome</keyword>
<dbReference type="GO" id="GO:0016740">
    <property type="term" value="F:transferase activity"/>
    <property type="evidence" value="ECO:0007669"/>
    <property type="project" value="UniProtKB-KW"/>
</dbReference>
<reference evidence="9 10" key="1">
    <citation type="submission" date="2015-09" db="EMBL/GenBank/DDBJ databases">
        <authorList>
            <consortium name="Swine Surveillance"/>
        </authorList>
    </citation>
    <scope>NUCLEOTIDE SEQUENCE [LARGE SCALE GENOMIC DNA]</scope>
    <source>
        <strain evidence="9 10">CECT 7648</strain>
    </source>
</reference>
<dbReference type="AlphaFoldDB" id="A0A0P1GED9"/>
<evidence type="ECO:0000313" key="10">
    <source>
        <dbReference type="Proteomes" id="UP000054935"/>
    </source>
</evidence>
<dbReference type="InterPro" id="IPR031811">
    <property type="entry name" value="ALGX/ALGJ_SGNH-like"/>
</dbReference>
<organism evidence="9 10">
    <name type="scientific">Tropicibacter naphthalenivorans</name>
    <dbReference type="NCBI Taxonomy" id="441103"/>
    <lineage>
        <taxon>Bacteria</taxon>
        <taxon>Pseudomonadati</taxon>
        <taxon>Pseudomonadota</taxon>
        <taxon>Alphaproteobacteria</taxon>
        <taxon>Rhodobacterales</taxon>
        <taxon>Roseobacteraceae</taxon>
        <taxon>Tropicibacter</taxon>
    </lineage>
</organism>
<dbReference type="UniPathway" id="UPA00286"/>
<feature type="signal peptide" evidence="7">
    <location>
        <begin position="1"/>
        <end position="21"/>
    </location>
</feature>
<dbReference type="RefSeq" id="WP_058248294.1">
    <property type="nucleotide sequence ID" value="NZ_CYSE01000005.1"/>
</dbReference>
<evidence type="ECO:0000256" key="1">
    <source>
        <dbReference type="ARBA" id="ARBA00004418"/>
    </source>
</evidence>
<keyword evidence="4 7" id="KW-0732">Signal</keyword>
<evidence type="ECO:0000256" key="5">
    <source>
        <dbReference type="ARBA" id="ARBA00022764"/>
    </source>
</evidence>